<sequence length="303" mass="32708">MRSLVVLAEERHFTRAAQRLHIAQPALSQQIAKLEREVGVPLVDRTTRRVALTEAGEVLLAHARRMLTEEAVALAELDDLAGVRRGSLSVGAAQAMGPVNLATLLAEFHGRYPAVELTVQESLSISLNAAVLADELELAFVTAVTEGANMESHEVASEDLVLIMAPNHRLAHRPAISLASLRDESFVMFAGSATIRRQVESLAQAYGFVPQVGFQTSDITRIRSLVAAGLGVAVVPRSDAEARGPQVRTAQIADRALVHRVHLCWRRGRRHSPAAQAFIDLTLERRQVVADSPATIAAVAAEL</sequence>
<dbReference type="SUPFAM" id="SSF53850">
    <property type="entry name" value="Periplasmic binding protein-like II"/>
    <property type="match status" value="1"/>
</dbReference>
<comment type="similarity">
    <text evidence="1">Belongs to the LysR transcriptional regulatory family.</text>
</comment>
<dbReference type="PANTHER" id="PTHR30346">
    <property type="entry name" value="TRANSCRIPTIONAL DUAL REGULATOR HCAR-RELATED"/>
    <property type="match status" value="1"/>
</dbReference>
<dbReference type="KEGG" id="parq:DSM112329_01819"/>
<protein>
    <submittedName>
        <fullName evidence="6">HTH-type transcriptional regulator CynR</fullName>
    </submittedName>
</protein>
<evidence type="ECO:0000259" key="5">
    <source>
        <dbReference type="PROSITE" id="PS50931"/>
    </source>
</evidence>
<dbReference type="AlphaFoldDB" id="A0AAU7ATH6"/>
<dbReference type="InterPro" id="IPR036390">
    <property type="entry name" value="WH_DNA-bd_sf"/>
</dbReference>
<gene>
    <name evidence="6" type="primary">cynR_2</name>
    <name evidence="6" type="ORF">DSM112329_01819</name>
</gene>
<evidence type="ECO:0000256" key="3">
    <source>
        <dbReference type="ARBA" id="ARBA00023125"/>
    </source>
</evidence>
<dbReference type="EMBL" id="CP114014">
    <property type="protein sequence ID" value="XAY04978.1"/>
    <property type="molecule type" value="Genomic_DNA"/>
</dbReference>
<proteinExistence type="inferred from homology"/>
<dbReference type="SUPFAM" id="SSF46785">
    <property type="entry name" value="Winged helix' DNA-binding domain"/>
    <property type="match status" value="1"/>
</dbReference>
<keyword evidence="3" id="KW-0238">DNA-binding</keyword>
<dbReference type="PROSITE" id="PS50931">
    <property type="entry name" value="HTH_LYSR"/>
    <property type="match status" value="1"/>
</dbReference>
<dbReference type="Gene3D" id="1.10.10.10">
    <property type="entry name" value="Winged helix-like DNA-binding domain superfamily/Winged helix DNA-binding domain"/>
    <property type="match status" value="1"/>
</dbReference>
<dbReference type="Gene3D" id="3.40.190.290">
    <property type="match status" value="1"/>
</dbReference>
<reference evidence="6" key="1">
    <citation type="submission" date="2022-12" db="EMBL/GenBank/DDBJ databases">
        <title>Paraconexibacter alkalitolerans sp. nov. and Baekduia alba sp. nov., isolated from soil and emended description of the genera Paraconexibacter (Chun et al., 2020) and Baekduia (An et al., 2020).</title>
        <authorList>
            <person name="Vieira S."/>
            <person name="Huber K.J."/>
            <person name="Geppert A."/>
            <person name="Wolf J."/>
            <person name="Neumann-Schaal M."/>
            <person name="Muesken M."/>
            <person name="Overmann J."/>
        </authorList>
    </citation>
    <scope>NUCLEOTIDE SEQUENCE</scope>
    <source>
        <strain evidence="6">AEG42_29</strain>
    </source>
</reference>
<feature type="domain" description="HTH lysR-type" evidence="5">
    <location>
        <begin position="1"/>
        <end position="53"/>
    </location>
</feature>
<dbReference type="PANTHER" id="PTHR30346:SF28">
    <property type="entry name" value="HTH-TYPE TRANSCRIPTIONAL REGULATOR CYNR"/>
    <property type="match status" value="1"/>
</dbReference>
<dbReference type="FunFam" id="1.10.10.10:FF:000001">
    <property type="entry name" value="LysR family transcriptional regulator"/>
    <property type="match status" value="1"/>
</dbReference>
<keyword evidence="2" id="KW-0805">Transcription regulation</keyword>
<evidence type="ECO:0000256" key="2">
    <source>
        <dbReference type="ARBA" id="ARBA00023015"/>
    </source>
</evidence>
<organism evidence="6">
    <name type="scientific">Paraconexibacter sp. AEG42_29</name>
    <dbReference type="NCBI Taxonomy" id="2997339"/>
    <lineage>
        <taxon>Bacteria</taxon>
        <taxon>Bacillati</taxon>
        <taxon>Actinomycetota</taxon>
        <taxon>Thermoleophilia</taxon>
        <taxon>Solirubrobacterales</taxon>
        <taxon>Paraconexibacteraceae</taxon>
        <taxon>Paraconexibacter</taxon>
    </lineage>
</organism>
<dbReference type="GO" id="GO:0003677">
    <property type="term" value="F:DNA binding"/>
    <property type="evidence" value="ECO:0007669"/>
    <property type="project" value="UniProtKB-KW"/>
</dbReference>
<dbReference type="CDD" id="cd05466">
    <property type="entry name" value="PBP2_LTTR_substrate"/>
    <property type="match status" value="1"/>
</dbReference>
<dbReference type="GO" id="GO:0003700">
    <property type="term" value="F:DNA-binding transcription factor activity"/>
    <property type="evidence" value="ECO:0007669"/>
    <property type="project" value="InterPro"/>
</dbReference>
<dbReference type="InterPro" id="IPR000847">
    <property type="entry name" value="LysR_HTH_N"/>
</dbReference>
<dbReference type="PRINTS" id="PR00039">
    <property type="entry name" value="HTHLYSR"/>
</dbReference>
<evidence type="ECO:0000313" key="6">
    <source>
        <dbReference type="EMBL" id="XAY04978.1"/>
    </source>
</evidence>
<dbReference type="Pfam" id="PF00126">
    <property type="entry name" value="HTH_1"/>
    <property type="match status" value="1"/>
</dbReference>
<accession>A0AAU7ATH6</accession>
<dbReference type="Pfam" id="PF03466">
    <property type="entry name" value="LysR_substrate"/>
    <property type="match status" value="1"/>
</dbReference>
<dbReference type="GO" id="GO:0032993">
    <property type="term" value="C:protein-DNA complex"/>
    <property type="evidence" value="ECO:0007669"/>
    <property type="project" value="TreeGrafter"/>
</dbReference>
<dbReference type="InterPro" id="IPR036388">
    <property type="entry name" value="WH-like_DNA-bd_sf"/>
</dbReference>
<evidence type="ECO:0000256" key="1">
    <source>
        <dbReference type="ARBA" id="ARBA00009437"/>
    </source>
</evidence>
<keyword evidence="4" id="KW-0804">Transcription</keyword>
<dbReference type="InterPro" id="IPR005119">
    <property type="entry name" value="LysR_subst-bd"/>
</dbReference>
<name>A0AAU7ATH6_9ACTN</name>
<evidence type="ECO:0000256" key="4">
    <source>
        <dbReference type="ARBA" id="ARBA00023163"/>
    </source>
</evidence>